<reference evidence="2 3" key="1">
    <citation type="submission" date="2019-07" db="EMBL/GenBank/DDBJ databases">
        <title>Genomic Encyclopedia of Archaeal and Bacterial Type Strains, Phase II (KMG-II): from individual species to whole genera.</title>
        <authorList>
            <person name="Goeker M."/>
        </authorList>
    </citation>
    <scope>NUCLEOTIDE SEQUENCE [LARGE SCALE GENOMIC DNA]</scope>
    <source>
        <strain evidence="2 3">DSM 46842</strain>
    </source>
</reference>
<comment type="caution">
    <text evidence="2">The sequence shown here is derived from an EMBL/GenBank/DDBJ whole genome shotgun (WGS) entry which is preliminary data.</text>
</comment>
<gene>
    <name evidence="2" type="ORF">BD833_104138</name>
</gene>
<evidence type="ECO:0000313" key="3">
    <source>
        <dbReference type="Proteomes" id="UP000322499"/>
    </source>
</evidence>
<evidence type="ECO:0000313" key="2">
    <source>
        <dbReference type="EMBL" id="TYP88434.1"/>
    </source>
</evidence>
<sequence length="321" mass="34413">MSGQPQTDHLNASERFLAAVDEQLDTEGPIDLSKALTQFERATRGRVHADHLEAIQSEARSLETTFAQYATQFNRAMAVRQARVRRAALCLALDTATTEFKDDDQLAGAEQAVQEMESLQKNILAALHEAITRADTERFLQLRPEAEVVVPTRLAEAKERLARLQLGRAEAEASRVEGRASRDAEAASAAKAAADAAAAAAASAADKATQAAELAASSRGNAARAALRVDELRDDLGRQAARHAESERERLRRLVGLESSPTEQAPPPKPDYVFDTGPVIRPTAGSPRAVGSRAAPFGTGAPEPFPYRDPAPGRLAVVDQP</sequence>
<dbReference type="RefSeq" id="WP_166532568.1">
    <property type="nucleotide sequence ID" value="NZ_VNHW01000004.1"/>
</dbReference>
<feature type="compositionally biased region" description="Basic and acidic residues" evidence="1">
    <location>
        <begin position="239"/>
        <end position="252"/>
    </location>
</feature>
<accession>A0A5S5CZC1</accession>
<name>A0A5S5CZC1_9ACTN</name>
<keyword evidence="3" id="KW-1185">Reference proteome</keyword>
<dbReference type="AlphaFoldDB" id="A0A5S5CZC1"/>
<protein>
    <submittedName>
        <fullName evidence="2">Uncharacterized protein</fullName>
    </submittedName>
</protein>
<organism evidence="2 3">
    <name type="scientific">Blastococcus xanthinilyticus</name>
    <dbReference type="NCBI Taxonomy" id="1564164"/>
    <lineage>
        <taxon>Bacteria</taxon>
        <taxon>Bacillati</taxon>
        <taxon>Actinomycetota</taxon>
        <taxon>Actinomycetes</taxon>
        <taxon>Geodermatophilales</taxon>
        <taxon>Geodermatophilaceae</taxon>
        <taxon>Blastococcus</taxon>
    </lineage>
</organism>
<evidence type="ECO:0000256" key="1">
    <source>
        <dbReference type="SAM" id="MobiDB-lite"/>
    </source>
</evidence>
<feature type="region of interest" description="Disordered" evidence="1">
    <location>
        <begin position="239"/>
        <end position="321"/>
    </location>
</feature>
<dbReference type="EMBL" id="VNHW01000004">
    <property type="protein sequence ID" value="TYP88434.1"/>
    <property type="molecule type" value="Genomic_DNA"/>
</dbReference>
<proteinExistence type="predicted"/>
<dbReference type="Proteomes" id="UP000322499">
    <property type="component" value="Unassembled WGS sequence"/>
</dbReference>